<proteinExistence type="predicted"/>
<name>A0A1X7UJU3_AMPQE</name>
<organism evidence="1">
    <name type="scientific">Amphimedon queenslandica</name>
    <name type="common">Sponge</name>
    <dbReference type="NCBI Taxonomy" id="400682"/>
    <lineage>
        <taxon>Eukaryota</taxon>
        <taxon>Metazoa</taxon>
        <taxon>Porifera</taxon>
        <taxon>Demospongiae</taxon>
        <taxon>Heteroscleromorpha</taxon>
        <taxon>Haplosclerida</taxon>
        <taxon>Niphatidae</taxon>
        <taxon>Amphimedon</taxon>
    </lineage>
</organism>
<sequence>MKDIGNFRVAILTLYIARQRMRITLFVSNGCRLLAWKCLVFDLSLSNSCRLLARKCLVFDLSKAIINQ</sequence>
<accession>A0A1X7UJU3</accession>
<evidence type="ECO:0000313" key="1">
    <source>
        <dbReference type="EnsemblMetazoa" id="Aqu2.1.27931_001"/>
    </source>
</evidence>
<protein>
    <submittedName>
        <fullName evidence="1">Uncharacterized protein</fullName>
    </submittedName>
</protein>
<reference evidence="1" key="1">
    <citation type="submission" date="2017-05" db="UniProtKB">
        <authorList>
            <consortium name="EnsemblMetazoa"/>
        </authorList>
    </citation>
    <scope>IDENTIFICATION</scope>
</reference>
<dbReference type="AlphaFoldDB" id="A0A1X7UJU3"/>
<dbReference type="EnsemblMetazoa" id="Aqu2.1.27931_001">
    <property type="protein sequence ID" value="Aqu2.1.27931_001"/>
    <property type="gene ID" value="Aqu2.1.27931"/>
</dbReference>
<dbReference type="InParanoid" id="A0A1X7UJU3"/>